<evidence type="ECO:0000313" key="3">
    <source>
        <dbReference type="EMBL" id="QZA59064.1"/>
    </source>
</evidence>
<gene>
    <name evidence="3" type="ORF">RHAB15C_0000948</name>
</gene>
<dbReference type="EMBL" id="CP075585">
    <property type="protein sequence ID" value="QZA59064.1"/>
    <property type="molecule type" value="Genomic_DNA"/>
</dbReference>
<evidence type="ECO:0000256" key="1">
    <source>
        <dbReference type="SAM" id="MobiDB-lite"/>
    </source>
</evidence>
<reference evidence="3 4" key="2">
    <citation type="submission" date="2021-05" db="EMBL/GenBank/DDBJ databases">
        <title>Ecology and evolution of chlamydial symbionts of arthropods.</title>
        <authorList>
            <person name="Halter T."/>
            <person name="Sixt B.S."/>
            <person name="Toenshoff E.R."/>
            <person name="Koestlbacher S."/>
            <person name="Schulz F."/>
            <person name="Kostanjsek R."/>
            <person name="Collingro A."/>
            <person name="Hendrickx F."/>
            <person name="Horn M."/>
        </authorList>
    </citation>
    <scope>NUCLEOTIDE SEQUENCE [LARGE SCALE GENOMIC DNA]</scope>
    <source>
        <strain evidence="3 4">15C</strain>
    </source>
</reference>
<keyword evidence="4" id="KW-1185">Reference proteome</keyword>
<proteinExistence type="predicted"/>
<sequence length="160" mass="18475">MYFFLLSSLVCIPCLLCANIILDKAMNPEDQRKTGVTKLNRKQKLALESWLNDHFIVKEEHSSQDKEPLSLSINIDNGQKLELSDGSIWEIHPQDVDISAVWITPFPLQIEKSTNPTYPFLLKNTRTQMSVRARKSSSNPMLKPKEPVRKNTMPYQEEFK</sequence>
<keyword evidence="2" id="KW-0732">Signal</keyword>
<evidence type="ECO:0000256" key="2">
    <source>
        <dbReference type="SAM" id="SignalP"/>
    </source>
</evidence>
<accession>A0ABX8Z070</accession>
<feature type="region of interest" description="Disordered" evidence="1">
    <location>
        <begin position="133"/>
        <end position="160"/>
    </location>
</feature>
<feature type="signal peptide" evidence="2">
    <location>
        <begin position="1"/>
        <end position="18"/>
    </location>
</feature>
<evidence type="ECO:0000313" key="4">
    <source>
        <dbReference type="Proteomes" id="UP000822862"/>
    </source>
</evidence>
<protein>
    <submittedName>
        <fullName evidence="3">Uncharacterized protein</fullName>
    </submittedName>
</protein>
<name>A0ABX8Z070_9BACT</name>
<reference evidence="3 4" key="1">
    <citation type="submission" date="2020-01" db="EMBL/GenBank/DDBJ databases">
        <authorList>
            <person name="Sixt B."/>
            <person name="Schulz F."/>
            <person name="Kostanjsek R."/>
            <person name="Koestlbacher S."/>
            <person name="Collingro A."/>
            <person name="Toenshoff E."/>
            <person name="Horn M."/>
        </authorList>
    </citation>
    <scope>NUCLEOTIDE SEQUENCE [LARGE SCALE GENOMIC DNA]</scope>
    <source>
        <strain evidence="3 4">15C</strain>
    </source>
</reference>
<dbReference type="Proteomes" id="UP000822862">
    <property type="component" value="Chromosome"/>
</dbReference>
<dbReference type="RefSeq" id="WP_194844837.1">
    <property type="nucleotide sequence ID" value="NZ_CP075585.1"/>
</dbReference>
<organism evidence="3 4">
    <name type="scientific">Candidatus Rhabdochlamydia porcellionis</name>
    <dbReference type="NCBI Taxonomy" id="225148"/>
    <lineage>
        <taxon>Bacteria</taxon>
        <taxon>Pseudomonadati</taxon>
        <taxon>Chlamydiota</taxon>
        <taxon>Chlamydiia</taxon>
        <taxon>Parachlamydiales</taxon>
        <taxon>Candidatus Rhabdochlamydiaceae</taxon>
        <taxon>Candidatus Rhabdochlamydia</taxon>
    </lineage>
</organism>
<feature type="chain" id="PRO_5045187634" evidence="2">
    <location>
        <begin position="19"/>
        <end position="160"/>
    </location>
</feature>